<evidence type="ECO:0000256" key="1">
    <source>
        <dbReference type="ARBA" id="ARBA00004514"/>
    </source>
</evidence>
<keyword evidence="4 6" id="KW-1005">Bacterial flagellum biogenesis</keyword>
<evidence type="ECO:0000256" key="5">
    <source>
        <dbReference type="ARBA" id="ARBA00023186"/>
    </source>
</evidence>
<dbReference type="EMBL" id="CP016893">
    <property type="protein sequence ID" value="AST56839.1"/>
    <property type="molecule type" value="Genomic_DNA"/>
</dbReference>
<dbReference type="RefSeq" id="WP_013298620.1">
    <property type="nucleotide sequence ID" value="NZ_CP016893.1"/>
</dbReference>
<dbReference type="CDD" id="cd16098">
    <property type="entry name" value="FliS"/>
    <property type="match status" value="1"/>
</dbReference>
<name>A0A223HWI7_THETR</name>
<dbReference type="InterPro" id="IPR036584">
    <property type="entry name" value="FliS_sf"/>
</dbReference>
<dbReference type="PANTHER" id="PTHR34773">
    <property type="entry name" value="FLAGELLAR SECRETION CHAPERONE FLIS"/>
    <property type="match status" value="1"/>
</dbReference>
<keyword evidence="7" id="KW-0969">Cilium</keyword>
<keyword evidence="3 6" id="KW-0963">Cytoplasm</keyword>
<accession>A0A223HWI7</accession>
<comment type="similarity">
    <text evidence="2 6">Belongs to the FliS family.</text>
</comment>
<protein>
    <recommendedName>
        <fullName evidence="6">Flagellar secretion chaperone FliS</fullName>
    </recommendedName>
</protein>
<evidence type="ECO:0000256" key="4">
    <source>
        <dbReference type="ARBA" id="ARBA00022795"/>
    </source>
</evidence>
<keyword evidence="5" id="KW-0143">Chaperone</keyword>
<dbReference type="GO" id="GO:0071973">
    <property type="term" value="P:bacterial-type flagellum-dependent cell motility"/>
    <property type="evidence" value="ECO:0007669"/>
    <property type="project" value="TreeGrafter"/>
</dbReference>
<dbReference type="AlphaFoldDB" id="A0A223HWI7"/>
<dbReference type="GeneID" id="93865003"/>
<reference evidence="7 8" key="1">
    <citation type="submission" date="2016-08" db="EMBL/GenBank/DDBJ databases">
        <title>A novel genetic cassette of butanologenic Thermoanaerobacterium thermosaccharolyticum that directly convert cellulose to butanol.</title>
        <authorList>
            <person name="Li T."/>
            <person name="He J."/>
        </authorList>
    </citation>
    <scope>NUCLEOTIDE SEQUENCE [LARGE SCALE GENOMIC DNA]</scope>
    <source>
        <strain evidence="7 8">TG57</strain>
    </source>
</reference>
<proteinExistence type="inferred from homology"/>
<dbReference type="GO" id="GO:0044780">
    <property type="term" value="P:bacterial-type flagellum assembly"/>
    <property type="evidence" value="ECO:0007669"/>
    <property type="project" value="InterPro"/>
</dbReference>
<dbReference type="NCBIfam" id="TIGR00208">
    <property type="entry name" value="fliS"/>
    <property type="match status" value="1"/>
</dbReference>
<keyword evidence="7" id="KW-0282">Flagellum</keyword>
<dbReference type="SUPFAM" id="SSF101116">
    <property type="entry name" value="Flagellar export chaperone FliS"/>
    <property type="match status" value="1"/>
</dbReference>
<dbReference type="Proteomes" id="UP000214975">
    <property type="component" value="Chromosome"/>
</dbReference>
<dbReference type="OMA" id="EFRDTWK"/>
<dbReference type="Gene3D" id="1.20.120.340">
    <property type="entry name" value="Flagellar protein FliS"/>
    <property type="match status" value="1"/>
</dbReference>
<evidence type="ECO:0000256" key="3">
    <source>
        <dbReference type="ARBA" id="ARBA00022490"/>
    </source>
</evidence>
<dbReference type="GO" id="GO:0005829">
    <property type="term" value="C:cytosol"/>
    <property type="evidence" value="ECO:0007669"/>
    <property type="project" value="UniProtKB-SubCell"/>
</dbReference>
<dbReference type="InterPro" id="IPR003713">
    <property type="entry name" value="FliS"/>
</dbReference>
<evidence type="ECO:0000256" key="6">
    <source>
        <dbReference type="PIRNR" id="PIRNR039090"/>
    </source>
</evidence>
<evidence type="ECO:0000313" key="8">
    <source>
        <dbReference type="Proteomes" id="UP000214975"/>
    </source>
</evidence>
<comment type="subcellular location">
    <subcellularLocation>
        <location evidence="1 6">Cytoplasm</location>
        <location evidence="1 6">Cytosol</location>
    </subcellularLocation>
</comment>
<gene>
    <name evidence="7" type="ORF">Thert_00674</name>
</gene>
<evidence type="ECO:0000313" key="7">
    <source>
        <dbReference type="EMBL" id="AST56839.1"/>
    </source>
</evidence>
<organism evidence="7 8">
    <name type="scientific">Thermoanaerobacterium thermosaccharolyticum</name>
    <name type="common">Clostridium thermosaccharolyticum</name>
    <dbReference type="NCBI Taxonomy" id="1517"/>
    <lineage>
        <taxon>Bacteria</taxon>
        <taxon>Bacillati</taxon>
        <taxon>Bacillota</taxon>
        <taxon>Clostridia</taxon>
        <taxon>Thermoanaerobacterales</taxon>
        <taxon>Thermoanaerobacteraceae</taxon>
        <taxon>Thermoanaerobacterium</taxon>
    </lineage>
</organism>
<dbReference type="PANTHER" id="PTHR34773:SF1">
    <property type="entry name" value="FLAGELLAR SECRETION CHAPERONE FLIS"/>
    <property type="match status" value="1"/>
</dbReference>
<evidence type="ECO:0000256" key="2">
    <source>
        <dbReference type="ARBA" id="ARBA00008787"/>
    </source>
</evidence>
<keyword evidence="7" id="KW-0966">Cell projection</keyword>
<dbReference type="PIRSF" id="PIRSF039090">
    <property type="entry name" value="Flis"/>
    <property type="match status" value="1"/>
</dbReference>
<dbReference type="Pfam" id="PF02561">
    <property type="entry name" value="FliS"/>
    <property type="match status" value="1"/>
</dbReference>
<sequence length="128" mass="14907">MFDPYLEYKRNSIMTASPEELVMMLYNGIIRFVNEAKQAIDDKNIERAHNSITRAQDIVLELMSTLDMKYDISKNLYSIYDYISRRLIEANLKKDKVALDEVESLISDLKDTWGKAMDKVRAKVYSKG</sequence>